<dbReference type="Proteomes" id="UP000769528">
    <property type="component" value="Unassembled WGS sequence"/>
</dbReference>
<dbReference type="GO" id="GO:0035312">
    <property type="term" value="F:5'-3' DNA exonuclease activity"/>
    <property type="evidence" value="ECO:0007669"/>
    <property type="project" value="TreeGrafter"/>
</dbReference>
<comment type="caution">
    <text evidence="8">The sequence shown here is derived from an EMBL/GenBank/DDBJ whole genome shotgun (WGS) entry which is preliminary data.</text>
</comment>
<proteinExistence type="inferred from homology"/>
<dbReference type="GO" id="GO:0005634">
    <property type="term" value="C:nucleus"/>
    <property type="evidence" value="ECO:0007669"/>
    <property type="project" value="UniProtKB-SubCell"/>
</dbReference>
<sequence>MDITSFFKRRKTDVRVKETILCPVCHISIEHLLLNTRNKHVDDCLINSNREIIIDLTDESEVVTVVSKGVKKDCEEEIKPKTDAILEEISKSDGDKDIENGDSGSNDKIDTKFKRKTSKKGRVPKPKPLAPAFKIVQFPNLEEPIMVDGFQYQHPKINKFFLSHFHSDHYIGLNKSFNDTIYCSEISATLLMTKMNIDKELIIPMKLKEKYEILPNLFVELIDANHCPGAVLFLFEYFHNGILIKRVLHTGDFRFSYKHYKMFKNMKIDEIYLDTTYFLMKKGTFYKHPLQKHLISKTCDDLRNTIENMGNKSILKFFNRSDNKFIIVIGIYSIGKENLYINLAKNLGLKIYTLQRHYNTLQTYLNDLSNIEVYKDINAIKDCNFILLTPLRHLKDLKFNNLNYKLIKIHPTGWSQRLFIPKGVSDPFKQLQHIISTENSDFKLRFDNKIVQLPYSEHSNIKELIILLNKLKYDRIIPTVNIKNSQDYEYIASIQKMDISDIQVEQYFDIVTPELNIH</sequence>
<dbReference type="Gene3D" id="3.60.15.10">
    <property type="entry name" value="Ribonuclease Z/Hydroxyacylglutathione hydrolase-like"/>
    <property type="match status" value="1"/>
</dbReference>
<dbReference type="AlphaFoldDB" id="A0A9P8T7R3"/>
<reference evidence="8" key="1">
    <citation type="journal article" date="2021" name="Open Biol.">
        <title>Shared evolutionary footprints suggest mitochondrial oxidative damage underlies multiple complex I losses in fungi.</title>
        <authorList>
            <person name="Schikora-Tamarit M.A."/>
            <person name="Marcet-Houben M."/>
            <person name="Nosek J."/>
            <person name="Gabaldon T."/>
        </authorList>
    </citation>
    <scope>NUCLEOTIDE SEQUENCE</scope>
    <source>
        <strain evidence="8">CBS6341</strain>
    </source>
</reference>
<dbReference type="InterPro" id="IPR011084">
    <property type="entry name" value="DRMBL"/>
</dbReference>
<evidence type="ECO:0000259" key="7">
    <source>
        <dbReference type="Pfam" id="PF07522"/>
    </source>
</evidence>
<dbReference type="CDD" id="cd16273">
    <property type="entry name" value="SNM1A-1C-like_MBL-fold"/>
    <property type="match status" value="1"/>
</dbReference>
<feature type="region of interest" description="Disordered" evidence="6">
    <location>
        <begin position="90"/>
        <end position="125"/>
    </location>
</feature>
<comment type="similarity">
    <text evidence="2">Belongs to the DNA repair metallo-beta-lactamase (DRMBL) family.</text>
</comment>
<evidence type="ECO:0000256" key="5">
    <source>
        <dbReference type="ARBA" id="ARBA00023242"/>
    </source>
</evidence>
<evidence type="ECO:0000313" key="8">
    <source>
        <dbReference type="EMBL" id="KAH3669091.1"/>
    </source>
</evidence>
<accession>A0A9P8T7R3</accession>
<dbReference type="PANTHER" id="PTHR23240">
    <property type="entry name" value="DNA CROSS-LINK REPAIR PROTEIN PSO2/SNM1-RELATED"/>
    <property type="match status" value="1"/>
</dbReference>
<protein>
    <recommendedName>
        <fullName evidence="7">DNA repair metallo-beta-lactamase domain-containing protein</fullName>
    </recommendedName>
</protein>
<dbReference type="OrthoDB" id="262529at2759"/>
<dbReference type="PANTHER" id="PTHR23240:SF6">
    <property type="entry name" value="DNA CROSS-LINK REPAIR 1A PROTEIN"/>
    <property type="match status" value="1"/>
</dbReference>
<evidence type="ECO:0000256" key="3">
    <source>
        <dbReference type="ARBA" id="ARBA00022763"/>
    </source>
</evidence>
<dbReference type="EMBL" id="JAEUBF010001347">
    <property type="protein sequence ID" value="KAH3669091.1"/>
    <property type="molecule type" value="Genomic_DNA"/>
</dbReference>
<dbReference type="Gene3D" id="3.40.50.12650">
    <property type="match status" value="1"/>
</dbReference>
<comment type="subcellular location">
    <subcellularLocation>
        <location evidence="1">Nucleus</location>
    </subcellularLocation>
</comment>
<dbReference type="GO" id="GO:0006303">
    <property type="term" value="P:double-strand break repair via nonhomologous end joining"/>
    <property type="evidence" value="ECO:0007669"/>
    <property type="project" value="TreeGrafter"/>
</dbReference>
<dbReference type="GO" id="GO:0036297">
    <property type="term" value="P:interstrand cross-link repair"/>
    <property type="evidence" value="ECO:0007669"/>
    <property type="project" value="TreeGrafter"/>
</dbReference>
<organism evidence="8 9">
    <name type="scientific">Wickerhamomyces mucosus</name>
    <dbReference type="NCBI Taxonomy" id="1378264"/>
    <lineage>
        <taxon>Eukaryota</taxon>
        <taxon>Fungi</taxon>
        <taxon>Dikarya</taxon>
        <taxon>Ascomycota</taxon>
        <taxon>Saccharomycotina</taxon>
        <taxon>Saccharomycetes</taxon>
        <taxon>Phaffomycetales</taxon>
        <taxon>Wickerhamomycetaceae</taxon>
        <taxon>Wickerhamomyces</taxon>
    </lineage>
</organism>
<evidence type="ECO:0000256" key="4">
    <source>
        <dbReference type="ARBA" id="ARBA00023204"/>
    </source>
</evidence>
<dbReference type="Pfam" id="PF07522">
    <property type="entry name" value="DRMBL"/>
    <property type="match status" value="1"/>
</dbReference>
<evidence type="ECO:0000313" key="9">
    <source>
        <dbReference type="Proteomes" id="UP000769528"/>
    </source>
</evidence>
<gene>
    <name evidence="8" type="ORF">WICMUC_005055</name>
</gene>
<dbReference type="SUPFAM" id="SSF56281">
    <property type="entry name" value="Metallo-hydrolase/oxidoreductase"/>
    <property type="match status" value="1"/>
</dbReference>
<keyword evidence="5" id="KW-0539">Nucleus</keyword>
<keyword evidence="9" id="KW-1185">Reference proteome</keyword>
<evidence type="ECO:0000256" key="2">
    <source>
        <dbReference type="ARBA" id="ARBA00010304"/>
    </source>
</evidence>
<dbReference type="GO" id="GO:0003684">
    <property type="term" value="F:damaged DNA binding"/>
    <property type="evidence" value="ECO:0007669"/>
    <property type="project" value="TreeGrafter"/>
</dbReference>
<feature type="compositionally biased region" description="Basic residues" evidence="6">
    <location>
        <begin position="113"/>
        <end position="125"/>
    </location>
</feature>
<keyword evidence="4" id="KW-0234">DNA repair</keyword>
<dbReference type="InterPro" id="IPR036866">
    <property type="entry name" value="RibonucZ/Hydroxyglut_hydro"/>
</dbReference>
<reference evidence="8" key="2">
    <citation type="submission" date="2021-01" db="EMBL/GenBank/DDBJ databases">
        <authorList>
            <person name="Schikora-Tamarit M.A."/>
        </authorList>
    </citation>
    <scope>NUCLEOTIDE SEQUENCE</scope>
    <source>
        <strain evidence="8">CBS6341</strain>
    </source>
</reference>
<evidence type="ECO:0000256" key="1">
    <source>
        <dbReference type="ARBA" id="ARBA00004123"/>
    </source>
</evidence>
<feature type="compositionally biased region" description="Basic and acidic residues" evidence="6">
    <location>
        <begin position="90"/>
        <end position="112"/>
    </location>
</feature>
<evidence type="ECO:0000256" key="6">
    <source>
        <dbReference type="SAM" id="MobiDB-lite"/>
    </source>
</evidence>
<feature type="domain" description="DNA repair metallo-beta-lactamase" evidence="7">
    <location>
        <begin position="400"/>
        <end position="483"/>
    </location>
</feature>
<keyword evidence="3" id="KW-0227">DNA damage</keyword>
<name>A0A9P8T7R3_9ASCO</name>